<reference evidence="3" key="1">
    <citation type="journal article" date="2019" name="Int. J. Syst. Evol. Microbiol.">
        <title>The Global Catalogue of Microorganisms (GCM) 10K type strain sequencing project: providing services to taxonomists for standard genome sequencing and annotation.</title>
        <authorList>
            <consortium name="The Broad Institute Genomics Platform"/>
            <consortium name="The Broad Institute Genome Sequencing Center for Infectious Disease"/>
            <person name="Wu L."/>
            <person name="Ma J."/>
        </authorList>
    </citation>
    <scope>NUCLEOTIDE SEQUENCE [LARGE SCALE GENOMIC DNA]</scope>
    <source>
        <strain evidence="3">DT43</strain>
    </source>
</reference>
<dbReference type="InterPro" id="IPR018713">
    <property type="entry name" value="MPAB/Lcp_cat_dom"/>
</dbReference>
<dbReference type="Proteomes" id="UP001596012">
    <property type="component" value="Unassembled WGS sequence"/>
</dbReference>
<feature type="domain" description="ER-bound oxygenase mpaB/mpaB'/Rubber oxygenase catalytic" evidence="1">
    <location>
        <begin position="152"/>
        <end position="322"/>
    </location>
</feature>
<evidence type="ECO:0000313" key="2">
    <source>
        <dbReference type="EMBL" id="MFC4469827.1"/>
    </source>
</evidence>
<dbReference type="EMBL" id="JBHSFG010000064">
    <property type="protein sequence ID" value="MFC4469827.1"/>
    <property type="molecule type" value="Genomic_DNA"/>
</dbReference>
<sequence length="433" mass="47617">MTPALAELQDRVAQQKTRLPAMYGGIDFSTRPERFTDDPAAETAMRTELAHERPRLLADTDQVATIEAFTLLGDIVADSYAALLPDLSFRKLIDMLDQACDHGLDAVADPPAELAALIADMERVPDWIDMNLVHEGARLERNASAHAAPYVIRGAFVGTFLNTYAALPMALTGALDQNSAAQRIKETAVFFSGSVLPGALDRHGAGFKAAAKVRLMHSMVRYNILRRGKWDSAVYGIPIPQADQMPAGLITAFQLSLRVLRSGRDEFTPSERALVEFARYRAYLLGLPEELLPDTPRRLVDVLATRHATLRKAYDDATCGALVRATMAAYLEPDMRLSSRVRDRFERSFSKAFFIRSFLAADNDRATQMGIGLTPTDKIRAACVAAVIGTQMAFYHLLLKLPATASAADARLVKKINHDVNRLGRPTFTTNEA</sequence>
<accession>A0ABV8YX55</accession>
<evidence type="ECO:0000313" key="3">
    <source>
        <dbReference type="Proteomes" id="UP001596012"/>
    </source>
</evidence>
<name>A0ABV8YX55_9ACTN</name>
<dbReference type="InterPro" id="IPR037473">
    <property type="entry name" value="Lcp-like"/>
</dbReference>
<gene>
    <name evidence="2" type="ORF">ACFPH6_35905</name>
</gene>
<dbReference type="PANTHER" id="PTHR37539">
    <property type="entry name" value="SECRETED PROTEIN-RELATED"/>
    <property type="match status" value="1"/>
</dbReference>
<comment type="caution">
    <text evidence="2">The sequence shown here is derived from an EMBL/GenBank/DDBJ whole genome shotgun (WGS) entry which is preliminary data.</text>
</comment>
<dbReference type="PANTHER" id="PTHR37539:SF1">
    <property type="entry name" value="ER-BOUND OXYGENASE MPAB_MPAB'_RUBBER OXYGENASE CATALYTIC DOMAIN-CONTAINING PROTEIN"/>
    <property type="match status" value="1"/>
</dbReference>
<keyword evidence="3" id="KW-1185">Reference proteome</keyword>
<organism evidence="2 3">
    <name type="scientific">Streptomyces xiangluensis</name>
    <dbReference type="NCBI Taxonomy" id="2665720"/>
    <lineage>
        <taxon>Bacteria</taxon>
        <taxon>Bacillati</taxon>
        <taxon>Actinomycetota</taxon>
        <taxon>Actinomycetes</taxon>
        <taxon>Kitasatosporales</taxon>
        <taxon>Streptomycetaceae</taxon>
        <taxon>Streptomyces</taxon>
    </lineage>
</organism>
<protein>
    <recommendedName>
        <fullName evidence="1">ER-bound oxygenase mpaB/mpaB'/Rubber oxygenase catalytic domain-containing protein</fullName>
    </recommendedName>
</protein>
<dbReference type="Pfam" id="PF09995">
    <property type="entry name" value="MPAB_Lcp_cat"/>
    <property type="match status" value="1"/>
</dbReference>
<proteinExistence type="predicted"/>
<evidence type="ECO:0000259" key="1">
    <source>
        <dbReference type="Pfam" id="PF09995"/>
    </source>
</evidence>
<dbReference type="RefSeq" id="WP_386349537.1">
    <property type="nucleotide sequence ID" value="NZ_JBHSFG010000064.1"/>
</dbReference>